<evidence type="ECO:0000313" key="1">
    <source>
        <dbReference type="EMBL" id="KAF6741092.1"/>
    </source>
</evidence>
<organism evidence="1 2">
    <name type="scientific">Ephemerocybe angulata</name>
    <dbReference type="NCBI Taxonomy" id="980116"/>
    <lineage>
        <taxon>Eukaryota</taxon>
        <taxon>Fungi</taxon>
        <taxon>Dikarya</taxon>
        <taxon>Basidiomycota</taxon>
        <taxon>Agaricomycotina</taxon>
        <taxon>Agaricomycetes</taxon>
        <taxon>Agaricomycetidae</taxon>
        <taxon>Agaricales</taxon>
        <taxon>Agaricineae</taxon>
        <taxon>Psathyrellaceae</taxon>
        <taxon>Ephemerocybe</taxon>
    </lineage>
</organism>
<dbReference type="AlphaFoldDB" id="A0A8H6LU99"/>
<proteinExistence type="predicted"/>
<evidence type="ECO:0000313" key="2">
    <source>
        <dbReference type="Proteomes" id="UP000521943"/>
    </source>
</evidence>
<dbReference type="OrthoDB" id="2980958at2759"/>
<keyword evidence="2" id="KW-1185">Reference proteome</keyword>
<comment type="caution">
    <text evidence="1">The sequence shown here is derived from an EMBL/GenBank/DDBJ whole genome shotgun (WGS) entry which is preliminary data.</text>
</comment>
<accession>A0A8H6LU99</accession>
<protein>
    <recommendedName>
        <fullName evidence="3">F-box domain-containing protein</fullName>
    </recommendedName>
</protein>
<name>A0A8H6LU99_9AGAR</name>
<gene>
    <name evidence="1" type="ORF">DFP72DRAFT_315640</name>
</gene>
<reference evidence="1 2" key="1">
    <citation type="submission" date="2020-07" db="EMBL/GenBank/DDBJ databases">
        <title>Comparative genomics of pyrophilous fungi reveals a link between fire events and developmental genes.</title>
        <authorList>
            <consortium name="DOE Joint Genome Institute"/>
            <person name="Steindorff A.S."/>
            <person name="Carver A."/>
            <person name="Calhoun S."/>
            <person name="Stillman K."/>
            <person name="Liu H."/>
            <person name="Lipzen A."/>
            <person name="Pangilinan J."/>
            <person name="Labutti K."/>
            <person name="Bruns T.D."/>
            <person name="Grigoriev I.V."/>
        </authorList>
    </citation>
    <scope>NUCLEOTIDE SEQUENCE [LARGE SCALE GENOMIC DNA]</scope>
    <source>
        <strain evidence="1 2">CBS 144469</strain>
    </source>
</reference>
<dbReference type="EMBL" id="JACGCI010000294">
    <property type="protein sequence ID" value="KAF6741092.1"/>
    <property type="molecule type" value="Genomic_DNA"/>
</dbReference>
<evidence type="ECO:0008006" key="3">
    <source>
        <dbReference type="Google" id="ProtNLM"/>
    </source>
</evidence>
<sequence>MPPPQKLSDLVNSNVAPTLAEAALARRVLEGLIEEASVYRARLEASELEVLRLRSVLSPARRLPVEIIGEILLLVTPLVLCSRGRAKLLDLTAVCRHWRQAALLTHRLWGGLSIDATAPESAYDSILSWFSRAGALPKFLYYESRPTPCDCDDTFMGECQAASPLIVHLLSEGPLLEHLKLSLTSPGCLRNAVIALKVYKSENRPRQRPWDNLQSIKLVFGAGQSRVQWEGPIDPEESMFYSLPPVQAFHIHLPPPWSSFTYNDDSRTDLPSATTTFISRLTTFMIKWDCAGLKLFELLRYCVNVETLTIDFDSSSPVREHRHTPLLKALAHAPLTLPKVRTLQLRRTSTEILDYLETPALTSLDISLNGEMRERDHFVGAVSSFLLRSKVIQTVERLRIHALTVSAFDLRTLFSRIVGIRHLTLDDVVFDGLLFVSTTLSTLPLLTELNMLQISVRYNVSLDIYLLHTRKNCEPCNVTVTYGYEPARIRESEWNTYRLTRAHPGSTRISLRVLPMSANPYNL</sequence>
<dbReference type="Proteomes" id="UP000521943">
    <property type="component" value="Unassembled WGS sequence"/>
</dbReference>